<dbReference type="Gene3D" id="1.20.1530.20">
    <property type="match status" value="1"/>
</dbReference>
<dbReference type="RefSeq" id="WP_055213701.1">
    <property type="nucleotide sequence ID" value="NZ_CYXO01000003.1"/>
</dbReference>
<dbReference type="AlphaFoldDB" id="A0A173RY80"/>
<keyword evidence="5 8" id="KW-0812">Transmembrane</keyword>
<evidence type="ECO:0000256" key="7">
    <source>
        <dbReference type="ARBA" id="ARBA00023136"/>
    </source>
</evidence>
<evidence type="ECO:0000313" key="9">
    <source>
        <dbReference type="EMBL" id="CUM83094.1"/>
    </source>
</evidence>
<evidence type="ECO:0000313" key="10">
    <source>
        <dbReference type="Proteomes" id="UP000095597"/>
    </source>
</evidence>
<feature type="transmembrane region" description="Helical" evidence="8">
    <location>
        <begin position="286"/>
        <end position="306"/>
    </location>
</feature>
<feature type="transmembrane region" description="Helical" evidence="8">
    <location>
        <begin position="187"/>
        <end position="209"/>
    </location>
</feature>
<comment type="subcellular location">
    <subcellularLocation>
        <location evidence="1">Cell membrane</location>
        <topology evidence="1">Multi-pass membrane protein</topology>
    </subcellularLocation>
</comment>
<feature type="transmembrane region" description="Helical" evidence="8">
    <location>
        <begin position="253"/>
        <end position="274"/>
    </location>
</feature>
<dbReference type="GO" id="GO:0055085">
    <property type="term" value="P:transmembrane transport"/>
    <property type="evidence" value="ECO:0007669"/>
    <property type="project" value="InterPro"/>
</dbReference>
<gene>
    <name evidence="9" type="ORF">ERS852573_00735</name>
</gene>
<accession>A0A173RY80</accession>
<dbReference type="Proteomes" id="UP000095597">
    <property type="component" value="Unassembled WGS sequence"/>
</dbReference>
<evidence type="ECO:0000256" key="8">
    <source>
        <dbReference type="SAM" id="Phobius"/>
    </source>
</evidence>
<evidence type="ECO:0000256" key="4">
    <source>
        <dbReference type="ARBA" id="ARBA00022475"/>
    </source>
</evidence>
<evidence type="ECO:0000256" key="6">
    <source>
        <dbReference type="ARBA" id="ARBA00022989"/>
    </source>
</evidence>
<evidence type="ECO:0000256" key="1">
    <source>
        <dbReference type="ARBA" id="ARBA00004651"/>
    </source>
</evidence>
<evidence type="ECO:0000256" key="3">
    <source>
        <dbReference type="ARBA" id="ARBA00022448"/>
    </source>
</evidence>
<feature type="transmembrane region" description="Helical" evidence="8">
    <location>
        <begin position="6"/>
        <end position="25"/>
    </location>
</feature>
<feature type="transmembrane region" description="Helical" evidence="8">
    <location>
        <begin position="37"/>
        <end position="55"/>
    </location>
</feature>
<dbReference type="Pfam" id="PF03547">
    <property type="entry name" value="Mem_trans"/>
    <property type="match status" value="2"/>
</dbReference>
<reference evidence="9 10" key="1">
    <citation type="submission" date="2015-09" db="EMBL/GenBank/DDBJ databases">
        <authorList>
            <consortium name="Pathogen Informatics"/>
        </authorList>
    </citation>
    <scope>NUCLEOTIDE SEQUENCE [LARGE SCALE GENOMIC DNA]</scope>
    <source>
        <strain evidence="9 10">2789STDY5834961</strain>
    </source>
</reference>
<dbReference type="PANTHER" id="PTHR36838">
    <property type="entry name" value="AUXIN EFFLUX CARRIER FAMILY PROTEIN"/>
    <property type="match status" value="1"/>
</dbReference>
<evidence type="ECO:0000256" key="5">
    <source>
        <dbReference type="ARBA" id="ARBA00022692"/>
    </source>
</evidence>
<proteinExistence type="inferred from homology"/>
<dbReference type="InterPro" id="IPR038770">
    <property type="entry name" value="Na+/solute_symporter_sf"/>
</dbReference>
<keyword evidence="6 8" id="KW-1133">Transmembrane helix</keyword>
<comment type="similarity">
    <text evidence="2">Belongs to the auxin efflux carrier (TC 2.A.69) family.</text>
</comment>
<dbReference type="GO" id="GO:0005886">
    <property type="term" value="C:plasma membrane"/>
    <property type="evidence" value="ECO:0007669"/>
    <property type="project" value="UniProtKB-SubCell"/>
</dbReference>
<feature type="transmembrane region" description="Helical" evidence="8">
    <location>
        <begin position="221"/>
        <end position="241"/>
    </location>
</feature>
<dbReference type="PANTHER" id="PTHR36838:SF1">
    <property type="entry name" value="SLR1864 PROTEIN"/>
    <property type="match status" value="1"/>
</dbReference>
<feature type="transmembrane region" description="Helical" evidence="8">
    <location>
        <begin position="125"/>
        <end position="145"/>
    </location>
</feature>
<keyword evidence="7 8" id="KW-0472">Membrane</keyword>
<feature type="transmembrane region" description="Helical" evidence="8">
    <location>
        <begin position="157"/>
        <end position="175"/>
    </location>
</feature>
<sequence>MEISILLAEQILAMFLTMAVGFGVVRAGLFKTEDSRIISNMVVYICNPCVVVHSFQIELTDDKIKGLMIAIGLSVVVHMVLIIGSEILSFIFHFNSIEKASIIYTNAGYLVIPLVGAVLGEEWVFYTTAFILVQTVLMWTHGVKLIGQEKELNIRKILCNPNVIAMIIGIALFALEIRLPTVVDSCVSGFGDMISPASMMVIGMVIGDVDLKWVFRQKRPYLICLLRLIVFPLIAVVAFAGLERSGIHSDAEYILMIVLIATSAPAAAMITQLAQIYGKDSRYASVINVMSVIFCIITMPVMVLSYEMLIAL</sequence>
<dbReference type="InterPro" id="IPR004776">
    <property type="entry name" value="Mem_transp_PIN-like"/>
</dbReference>
<keyword evidence="4" id="KW-1003">Cell membrane</keyword>
<keyword evidence="3" id="KW-0813">Transport</keyword>
<dbReference type="EMBL" id="CYXO01000003">
    <property type="protein sequence ID" value="CUM83094.1"/>
    <property type="molecule type" value="Genomic_DNA"/>
</dbReference>
<name>A0A173RY80_9FIRM</name>
<evidence type="ECO:0000256" key="2">
    <source>
        <dbReference type="ARBA" id="ARBA00010145"/>
    </source>
</evidence>
<protein>
    <submittedName>
        <fullName evidence="9">Auxin efflux carrier</fullName>
    </submittedName>
</protein>
<feature type="transmembrane region" description="Helical" evidence="8">
    <location>
        <begin position="101"/>
        <end position="119"/>
    </location>
</feature>
<organism evidence="9 10">
    <name type="scientific">Dorea longicatena</name>
    <dbReference type="NCBI Taxonomy" id="88431"/>
    <lineage>
        <taxon>Bacteria</taxon>
        <taxon>Bacillati</taxon>
        <taxon>Bacillota</taxon>
        <taxon>Clostridia</taxon>
        <taxon>Lachnospirales</taxon>
        <taxon>Lachnospiraceae</taxon>
        <taxon>Dorea</taxon>
    </lineage>
</organism>
<feature type="transmembrane region" description="Helical" evidence="8">
    <location>
        <begin position="67"/>
        <end position="94"/>
    </location>
</feature>
<dbReference type="OrthoDB" id="9798064at2"/>